<feature type="transmembrane region" description="Helical" evidence="5">
    <location>
        <begin position="209"/>
        <end position="232"/>
    </location>
</feature>
<feature type="transmembrane region" description="Helical" evidence="5">
    <location>
        <begin position="339"/>
        <end position="357"/>
    </location>
</feature>
<dbReference type="Pfam" id="PF07690">
    <property type="entry name" value="MFS_1"/>
    <property type="match status" value="1"/>
</dbReference>
<dbReference type="GO" id="GO:0005886">
    <property type="term" value="C:plasma membrane"/>
    <property type="evidence" value="ECO:0007669"/>
    <property type="project" value="TreeGrafter"/>
</dbReference>
<dbReference type="InterPro" id="IPR020846">
    <property type="entry name" value="MFS_dom"/>
</dbReference>
<dbReference type="EMBL" id="JACAZH010000029">
    <property type="protein sequence ID" value="KAF7340801.1"/>
    <property type="molecule type" value="Genomic_DNA"/>
</dbReference>
<feature type="domain" description="Major facilitator superfamily (MFS) profile" evidence="6">
    <location>
        <begin position="17"/>
        <end position="524"/>
    </location>
</feature>
<dbReference type="PROSITE" id="PS00216">
    <property type="entry name" value="SUGAR_TRANSPORT_1"/>
    <property type="match status" value="1"/>
</dbReference>
<protein>
    <submittedName>
        <fullName evidence="7">MFS general substrate transporter</fullName>
    </submittedName>
</protein>
<feature type="transmembrane region" description="Helical" evidence="5">
    <location>
        <begin position="313"/>
        <end position="333"/>
    </location>
</feature>
<evidence type="ECO:0000256" key="2">
    <source>
        <dbReference type="ARBA" id="ARBA00022692"/>
    </source>
</evidence>
<dbReference type="GO" id="GO:0022857">
    <property type="term" value="F:transmembrane transporter activity"/>
    <property type="evidence" value="ECO:0007669"/>
    <property type="project" value="InterPro"/>
</dbReference>
<organism evidence="7 8">
    <name type="scientific">Mycena sanguinolenta</name>
    <dbReference type="NCBI Taxonomy" id="230812"/>
    <lineage>
        <taxon>Eukaryota</taxon>
        <taxon>Fungi</taxon>
        <taxon>Dikarya</taxon>
        <taxon>Basidiomycota</taxon>
        <taxon>Agaricomycotina</taxon>
        <taxon>Agaricomycetes</taxon>
        <taxon>Agaricomycetidae</taxon>
        <taxon>Agaricales</taxon>
        <taxon>Marasmiineae</taxon>
        <taxon>Mycenaceae</taxon>
        <taxon>Mycena</taxon>
    </lineage>
</organism>
<evidence type="ECO:0000256" key="4">
    <source>
        <dbReference type="ARBA" id="ARBA00023136"/>
    </source>
</evidence>
<dbReference type="InterPro" id="IPR011701">
    <property type="entry name" value="MFS"/>
</dbReference>
<evidence type="ECO:0000313" key="8">
    <source>
        <dbReference type="Proteomes" id="UP000623467"/>
    </source>
</evidence>
<gene>
    <name evidence="7" type="ORF">MSAN_02109200</name>
</gene>
<accession>A0A8H6XHW7</accession>
<keyword evidence="4 5" id="KW-0472">Membrane</keyword>
<keyword evidence="8" id="KW-1185">Reference proteome</keyword>
<keyword evidence="3 5" id="KW-1133">Transmembrane helix</keyword>
<comment type="subcellular location">
    <subcellularLocation>
        <location evidence="1">Membrane</location>
        <topology evidence="1">Multi-pass membrane protein</topology>
    </subcellularLocation>
</comment>
<feature type="transmembrane region" description="Helical" evidence="5">
    <location>
        <begin position="278"/>
        <end position="301"/>
    </location>
</feature>
<feature type="transmembrane region" description="Helical" evidence="5">
    <location>
        <begin position="474"/>
        <end position="492"/>
    </location>
</feature>
<keyword evidence="2 5" id="KW-0812">Transmembrane</keyword>
<feature type="transmembrane region" description="Helical" evidence="5">
    <location>
        <begin position="170"/>
        <end position="189"/>
    </location>
</feature>
<feature type="transmembrane region" description="Helical" evidence="5">
    <location>
        <begin position="139"/>
        <end position="163"/>
    </location>
</feature>
<sequence length="524" mass="55698">MKSPTQREGKGSRFWIVFASLNLALFLAAIELLAVPNALPTIASALSSKSEFVWVGSAYALASTAFLPFSGGLAEAFGRRHALITCVGLFFVGSAICGGAKSMAVVIVGRTVQGLGGGGIQSLSAIILADLVTLEERGLYASVFGVTWSIANFVGPLIGGALASAGAWRWLFYLNLPIAGVTSFVTLIFMDLPTPAGTFSEKIARLDWIGNSLVVGSTTACTLALTWGGIVFPWNSPRVLVPLIVGIVGFCIFVLYEAKLASHPLVPWVVLSNRTSLAGYLQTFFVGVVALGIVYFSPVYFQAIHNASPIRSGVLTLALSALAPASMFAGAMVNKTGRYRPQMWTGWALILIGLGVLSTSDVQTPIGRVIGFLILLGVGMGFNYSTTVFPVQAPHLSVSQCACIEFRDVWGVTIGSAVLQNELSSRLPASFLSSFPGGVSITYSAIPSISSLEPETQQQVKQAFADSLKTLWEVLLGIAFMGALSSLLMRGLPLHRFRDEKWAMKEKKNIESDGDANEATLEHA</sequence>
<feature type="transmembrane region" description="Helical" evidence="5">
    <location>
        <begin position="369"/>
        <end position="389"/>
    </location>
</feature>
<evidence type="ECO:0000313" key="7">
    <source>
        <dbReference type="EMBL" id="KAF7340801.1"/>
    </source>
</evidence>
<dbReference type="PANTHER" id="PTHR23501:SF102">
    <property type="entry name" value="DRUG TRANSPORTER, PUTATIVE (AFU_ORTHOLOGUE AFUA_3G08530)-RELATED"/>
    <property type="match status" value="1"/>
</dbReference>
<dbReference type="AlphaFoldDB" id="A0A8H6XHW7"/>
<feature type="transmembrane region" description="Helical" evidence="5">
    <location>
        <begin position="82"/>
        <end position="108"/>
    </location>
</feature>
<evidence type="ECO:0000259" key="6">
    <source>
        <dbReference type="PROSITE" id="PS50850"/>
    </source>
</evidence>
<dbReference type="PANTHER" id="PTHR23501">
    <property type="entry name" value="MAJOR FACILITATOR SUPERFAMILY"/>
    <property type="match status" value="1"/>
</dbReference>
<proteinExistence type="predicted"/>
<name>A0A8H6XHW7_9AGAR</name>
<feature type="transmembrane region" description="Helical" evidence="5">
    <location>
        <begin position="52"/>
        <end position="70"/>
    </location>
</feature>
<feature type="transmembrane region" description="Helical" evidence="5">
    <location>
        <begin position="12"/>
        <end position="32"/>
    </location>
</feature>
<dbReference type="Proteomes" id="UP000623467">
    <property type="component" value="Unassembled WGS sequence"/>
</dbReference>
<evidence type="ECO:0000256" key="5">
    <source>
        <dbReference type="SAM" id="Phobius"/>
    </source>
</evidence>
<dbReference type="InterPro" id="IPR036259">
    <property type="entry name" value="MFS_trans_sf"/>
</dbReference>
<comment type="caution">
    <text evidence="7">The sequence shown here is derived from an EMBL/GenBank/DDBJ whole genome shotgun (WGS) entry which is preliminary data.</text>
</comment>
<feature type="transmembrane region" description="Helical" evidence="5">
    <location>
        <begin position="239"/>
        <end position="258"/>
    </location>
</feature>
<dbReference type="OrthoDB" id="3437016at2759"/>
<dbReference type="PROSITE" id="PS50850">
    <property type="entry name" value="MFS"/>
    <property type="match status" value="1"/>
</dbReference>
<evidence type="ECO:0000256" key="1">
    <source>
        <dbReference type="ARBA" id="ARBA00004141"/>
    </source>
</evidence>
<dbReference type="InterPro" id="IPR005829">
    <property type="entry name" value="Sugar_transporter_CS"/>
</dbReference>
<evidence type="ECO:0000256" key="3">
    <source>
        <dbReference type="ARBA" id="ARBA00022989"/>
    </source>
</evidence>
<dbReference type="Gene3D" id="1.20.1250.20">
    <property type="entry name" value="MFS general substrate transporter like domains"/>
    <property type="match status" value="1"/>
</dbReference>
<dbReference type="SUPFAM" id="SSF103473">
    <property type="entry name" value="MFS general substrate transporter"/>
    <property type="match status" value="1"/>
</dbReference>
<reference evidence="7" key="1">
    <citation type="submission" date="2020-05" db="EMBL/GenBank/DDBJ databases">
        <title>Mycena genomes resolve the evolution of fungal bioluminescence.</title>
        <authorList>
            <person name="Tsai I.J."/>
        </authorList>
    </citation>
    <scope>NUCLEOTIDE SEQUENCE</scope>
    <source>
        <strain evidence="7">160909Yilan</strain>
    </source>
</reference>